<name>A0ABZ2KEP4_9BACT</name>
<gene>
    <name evidence="1" type="ORF">LZC95_01695</name>
</gene>
<evidence type="ECO:0000313" key="2">
    <source>
        <dbReference type="Proteomes" id="UP001379533"/>
    </source>
</evidence>
<proteinExistence type="predicted"/>
<protein>
    <submittedName>
        <fullName evidence="1">Uncharacterized protein</fullName>
    </submittedName>
</protein>
<accession>A0ABZ2KEP4</accession>
<dbReference type="RefSeq" id="WP_394846160.1">
    <property type="nucleotide sequence ID" value="NZ_CP089982.1"/>
</dbReference>
<dbReference type="EMBL" id="CP089982">
    <property type="protein sequence ID" value="WXA95555.1"/>
    <property type="molecule type" value="Genomic_DNA"/>
</dbReference>
<organism evidence="1 2">
    <name type="scientific">Pendulispora brunnea</name>
    <dbReference type="NCBI Taxonomy" id="2905690"/>
    <lineage>
        <taxon>Bacteria</taxon>
        <taxon>Pseudomonadati</taxon>
        <taxon>Myxococcota</taxon>
        <taxon>Myxococcia</taxon>
        <taxon>Myxococcales</taxon>
        <taxon>Sorangiineae</taxon>
        <taxon>Pendulisporaceae</taxon>
        <taxon>Pendulispora</taxon>
    </lineage>
</organism>
<evidence type="ECO:0000313" key="1">
    <source>
        <dbReference type="EMBL" id="WXA95555.1"/>
    </source>
</evidence>
<reference evidence="1 2" key="1">
    <citation type="submission" date="2021-12" db="EMBL/GenBank/DDBJ databases">
        <title>Discovery of the Pendulisporaceae a myxobacterial family with distinct sporulation behavior and unique specialized metabolism.</title>
        <authorList>
            <person name="Garcia R."/>
            <person name="Popoff A."/>
            <person name="Bader C.D."/>
            <person name="Loehr J."/>
            <person name="Walesch S."/>
            <person name="Walt C."/>
            <person name="Boldt J."/>
            <person name="Bunk B."/>
            <person name="Haeckl F.J.F.P.J."/>
            <person name="Gunesch A.P."/>
            <person name="Birkelbach J."/>
            <person name="Nuebel U."/>
            <person name="Pietschmann T."/>
            <person name="Bach T."/>
            <person name="Mueller R."/>
        </authorList>
    </citation>
    <scope>NUCLEOTIDE SEQUENCE [LARGE SCALE GENOMIC DNA]</scope>
    <source>
        <strain evidence="1 2">MSr12523</strain>
    </source>
</reference>
<sequence>MMPPGKGVDWTSPPLFNFRATRLRLVDALGQPDGVDLDSNGLGPFDAWVVRARCGMEIVVWQFHLRPDGTGMVVDEHDMANIEIHANNRDFEHICFHLPLAIEQLSKWVPDPLNEAPRAWRLVRQDDHGLRYVIATFTSRCEADAALATFEAHSHKQMYSVESR</sequence>
<dbReference type="Proteomes" id="UP001379533">
    <property type="component" value="Chromosome"/>
</dbReference>
<keyword evidence="2" id="KW-1185">Reference proteome</keyword>